<feature type="transmembrane region" description="Helical" evidence="1">
    <location>
        <begin position="315"/>
        <end position="334"/>
    </location>
</feature>
<feature type="transmembrane region" description="Helical" evidence="1">
    <location>
        <begin position="341"/>
        <end position="359"/>
    </location>
</feature>
<proteinExistence type="predicted"/>
<protein>
    <recommendedName>
        <fullName evidence="4">UDP phosphate-alpha-4-amino-4-deoxy-L-arabinose arabinosyl transferase</fullName>
    </recommendedName>
</protein>
<feature type="transmembrane region" description="Helical" evidence="1">
    <location>
        <begin position="230"/>
        <end position="253"/>
    </location>
</feature>
<evidence type="ECO:0008006" key="4">
    <source>
        <dbReference type="Google" id="ProtNLM"/>
    </source>
</evidence>
<name>A0ABX5FFK4_9BURK</name>
<evidence type="ECO:0000256" key="1">
    <source>
        <dbReference type="SAM" id="Phobius"/>
    </source>
</evidence>
<sequence length="565" mass="63154">MKRVRITASAARKIPRSLLIAICVIYVIVGLFGRDPWKNEDATGFGVMWTMANGNLTDWLLPNIAGHPIYESGPLILWMGALAIRVFQKWFTAHDAARIVTGLCFYMTCTFVWYGTYLLGRRSELQPFKYAFGGEPEPRVYGRVLADGALLILLACFGLAERGHETTADVGQLTLVTMTIYGLVRSLDKPHQGATWFGISIGCLALASTPLLAFSMWLSGLIVTNLCHTLSLRCIIIISTSIATFIAGTWPAAALQWAPDSQQWLSKWATISIGSFSRSSFSSLSYTAKNLVLFAWPAWPLAICSLYTWWKWYRAPHVCIPMTLAATILILVFLQEHQGNRLFMLLLPPLSIVAAFGLPTLKPSTINAIDWFAVISFTLLASFVWIVWLAGLTGFPLSTARNLYRLVPGFKPEFSWTAFLSAILATAAWIVLVTWRISNSPKVIWRSVVLSSGGTTLMWVLLMTLWLPVINYGRTYRNVAAQISANLPANYKCILTSHVGDGQLASFAYFGQMRFGTHNDDCDVLLQQDSRHSDQLLLNSYEGQLLWEGHRPADRNERFQLYILQ</sequence>
<dbReference type="Proteomes" id="UP000242660">
    <property type="component" value="Unassembled WGS sequence"/>
</dbReference>
<feature type="transmembrane region" description="Helical" evidence="1">
    <location>
        <begin position="99"/>
        <end position="120"/>
    </location>
</feature>
<keyword evidence="1" id="KW-0472">Membrane</keyword>
<gene>
    <name evidence="2" type="ORF">BZL35_00179</name>
</gene>
<accession>A0ABX5FFK4</accession>
<feature type="transmembrane region" description="Helical" evidence="1">
    <location>
        <begin position="371"/>
        <end position="395"/>
    </location>
</feature>
<feature type="transmembrane region" description="Helical" evidence="1">
    <location>
        <begin position="291"/>
        <end position="309"/>
    </location>
</feature>
<evidence type="ECO:0000313" key="3">
    <source>
        <dbReference type="Proteomes" id="UP000242660"/>
    </source>
</evidence>
<reference evidence="2 3" key="1">
    <citation type="journal article" date="2017" name="Front. Microbiol.">
        <title>Genome of Ca. Pandoraea novymonadis, an Endosymbiotic Bacterium of the Trypanosomatid Novymonas esmeraldas.</title>
        <authorList>
            <person name="Kostygov A.Y."/>
            <person name="Butenko A."/>
            <person name="Nenarokova A."/>
            <person name="Tashyreva D."/>
            <person name="Flegontov P."/>
            <person name="Lukes J."/>
            <person name="Yurchenko V."/>
        </authorList>
    </citation>
    <scope>NUCLEOTIDE SEQUENCE [LARGE SCALE GENOMIC DNA]</scope>
    <source>
        <strain evidence="2 3">E262</strain>
    </source>
</reference>
<comment type="caution">
    <text evidence="2">The sequence shown here is derived from an EMBL/GenBank/DDBJ whole genome shotgun (WGS) entry which is preliminary data.</text>
</comment>
<feature type="transmembrane region" description="Helical" evidence="1">
    <location>
        <begin position="416"/>
        <end position="437"/>
    </location>
</feature>
<feature type="transmembrane region" description="Helical" evidence="1">
    <location>
        <begin position="196"/>
        <end position="218"/>
    </location>
</feature>
<keyword evidence="1" id="KW-0812">Transmembrane</keyword>
<evidence type="ECO:0000313" key="2">
    <source>
        <dbReference type="EMBL" id="PSB91957.1"/>
    </source>
</evidence>
<feature type="transmembrane region" description="Helical" evidence="1">
    <location>
        <begin position="69"/>
        <end position="87"/>
    </location>
</feature>
<organism evidence="2 3">
    <name type="scientific">Candidatus Pandoraea novymonadis</name>
    <dbReference type="NCBI Taxonomy" id="1808959"/>
    <lineage>
        <taxon>Bacteria</taxon>
        <taxon>Pseudomonadati</taxon>
        <taxon>Pseudomonadota</taxon>
        <taxon>Betaproteobacteria</taxon>
        <taxon>Burkholderiales</taxon>
        <taxon>Burkholderiaceae</taxon>
        <taxon>Pandoraea</taxon>
    </lineage>
</organism>
<feature type="transmembrane region" description="Helical" evidence="1">
    <location>
        <begin position="14"/>
        <end position="33"/>
    </location>
</feature>
<feature type="transmembrane region" description="Helical" evidence="1">
    <location>
        <begin position="443"/>
        <end position="467"/>
    </location>
</feature>
<dbReference type="EMBL" id="MUHY01000001">
    <property type="protein sequence ID" value="PSB91957.1"/>
    <property type="molecule type" value="Genomic_DNA"/>
</dbReference>
<keyword evidence="1" id="KW-1133">Transmembrane helix</keyword>
<dbReference type="RefSeq" id="WP_106181940.1">
    <property type="nucleotide sequence ID" value="NZ_MUHY01000001.1"/>
</dbReference>
<keyword evidence="3" id="KW-1185">Reference proteome</keyword>